<dbReference type="AlphaFoldDB" id="A0A397GCR9"/>
<organism evidence="1 2">
    <name type="scientific">Diversispora epigaea</name>
    <dbReference type="NCBI Taxonomy" id="1348612"/>
    <lineage>
        <taxon>Eukaryota</taxon>
        <taxon>Fungi</taxon>
        <taxon>Fungi incertae sedis</taxon>
        <taxon>Mucoromycota</taxon>
        <taxon>Glomeromycotina</taxon>
        <taxon>Glomeromycetes</taxon>
        <taxon>Diversisporales</taxon>
        <taxon>Diversisporaceae</taxon>
        <taxon>Diversispora</taxon>
    </lineage>
</organism>
<reference evidence="1 2" key="1">
    <citation type="submission" date="2018-08" db="EMBL/GenBank/DDBJ databases">
        <title>Genome and evolution of the arbuscular mycorrhizal fungus Diversispora epigaea (formerly Glomus versiforme) and its bacterial endosymbionts.</title>
        <authorList>
            <person name="Sun X."/>
            <person name="Fei Z."/>
            <person name="Harrison M."/>
        </authorList>
    </citation>
    <scope>NUCLEOTIDE SEQUENCE [LARGE SCALE GENOMIC DNA]</scope>
    <source>
        <strain evidence="1 2">IT104</strain>
    </source>
</reference>
<dbReference type="Proteomes" id="UP000266861">
    <property type="component" value="Unassembled WGS sequence"/>
</dbReference>
<comment type="caution">
    <text evidence="1">The sequence shown here is derived from an EMBL/GenBank/DDBJ whole genome shotgun (WGS) entry which is preliminary data.</text>
</comment>
<accession>A0A397GCR9</accession>
<protein>
    <submittedName>
        <fullName evidence="1">Uncharacterized protein</fullName>
    </submittedName>
</protein>
<name>A0A397GCR9_9GLOM</name>
<dbReference type="EMBL" id="PQFF01000490">
    <property type="protein sequence ID" value="RHZ47418.1"/>
    <property type="molecule type" value="Genomic_DNA"/>
</dbReference>
<dbReference type="OrthoDB" id="2423204at2759"/>
<gene>
    <name evidence="1" type="ORF">Glove_581g11</name>
</gene>
<keyword evidence="2" id="KW-1185">Reference proteome</keyword>
<sequence length="87" mass="10578">MSEKVYKYFKCKVSKWNIVDFLKECELEPFKQKINCYISNLDNIINENLIPKSVFDSFPLNLVIEEITKRPYTRIFNYKEHHNSLWV</sequence>
<proteinExistence type="predicted"/>
<evidence type="ECO:0000313" key="2">
    <source>
        <dbReference type="Proteomes" id="UP000266861"/>
    </source>
</evidence>
<evidence type="ECO:0000313" key="1">
    <source>
        <dbReference type="EMBL" id="RHZ47418.1"/>
    </source>
</evidence>